<dbReference type="PANTHER" id="PTHR37821">
    <property type="entry name" value="AMINO ACID TRANSPORTER YUIF-RELATED"/>
    <property type="match status" value="1"/>
</dbReference>
<comment type="subcellular location">
    <subcellularLocation>
        <location evidence="1">Cell membrane</location>
        <topology evidence="1">Multi-pass membrane protein</topology>
    </subcellularLocation>
</comment>
<gene>
    <name evidence="9" type="ORF">E7512_00435</name>
</gene>
<keyword evidence="3 6" id="KW-0812">Transmembrane</keyword>
<dbReference type="EMBL" id="SVNY01000001">
    <property type="protein sequence ID" value="MBE6832049.1"/>
    <property type="molecule type" value="Genomic_DNA"/>
</dbReference>
<evidence type="ECO:0000256" key="2">
    <source>
        <dbReference type="ARBA" id="ARBA00022475"/>
    </source>
</evidence>
<evidence type="ECO:0000256" key="1">
    <source>
        <dbReference type="ARBA" id="ARBA00004651"/>
    </source>
</evidence>
<feature type="transmembrane region" description="Helical" evidence="6">
    <location>
        <begin position="12"/>
        <end position="43"/>
    </location>
</feature>
<feature type="transmembrane region" description="Helical" evidence="6">
    <location>
        <begin position="115"/>
        <end position="133"/>
    </location>
</feature>
<name>A0A928Q1C8_9FIRM</name>
<protein>
    <submittedName>
        <fullName evidence="9">Sodium:proton antiporter</fullName>
    </submittedName>
</protein>
<evidence type="ECO:0000256" key="3">
    <source>
        <dbReference type="ARBA" id="ARBA00022692"/>
    </source>
</evidence>
<dbReference type="Pfam" id="PF13726">
    <property type="entry name" value="Na_H_antiport_2"/>
    <property type="match status" value="1"/>
</dbReference>
<dbReference type="InterPro" id="IPR018461">
    <property type="entry name" value="Na/H_Antiport_NhaC-like_C"/>
</dbReference>
<dbReference type="InterPro" id="IPR052576">
    <property type="entry name" value="AA_Transporter-Related"/>
</dbReference>
<feature type="transmembrane region" description="Helical" evidence="6">
    <location>
        <begin position="189"/>
        <end position="208"/>
    </location>
</feature>
<evidence type="ECO:0000256" key="5">
    <source>
        <dbReference type="ARBA" id="ARBA00023136"/>
    </source>
</evidence>
<feature type="domain" description="Na+/H+ antiporter NhaC-like C-terminal" evidence="7">
    <location>
        <begin position="148"/>
        <end position="439"/>
    </location>
</feature>
<keyword evidence="2" id="KW-1003">Cell membrane</keyword>
<sequence length="443" mass="46621">MIALLTNPIMVAVIVMLVLCFVKVNVVFSLIISSLIGGLLSGMSVSDTMGLFTEGMAGNGEAALSYVLLGAVAVTIERCGLTTKLSGKMGGIIKGSKMKLLAILIFMSFLSQTFIPIHIAFMPMIIPAMLVLMNQMKLDRRLASCALAFGLKGTWVTFPIGFGLIFHTIVSQNMTKFGMPIAVMDVWHYTWFLGLSTIVGFIAAYFLYRKPREYVMEGIGGVPEEIVAEDANAPGEKTLMKTQWATMISVILIVVVQLVFDSMILGALAGLLLFLLLGVVKMKDMGDVVNQGIGIMGFMAFVMLTAAGFSNVLSSSGQIDALVQSTISVVGTNKLVIAIVLILVGLVLTIGTGSSFGTVPILAALYVPFAQVIGFSVGATVILIVGAATMGEAGSPASDSTLGPTAGLNADGQHDHIQDSCIPQIITLVSSALVFGIVGAMIF</sequence>
<keyword evidence="5 6" id="KW-0472">Membrane</keyword>
<dbReference type="RefSeq" id="WP_020073137.1">
    <property type="nucleotide sequence ID" value="NZ_JBKWRC010000001.1"/>
</dbReference>
<feature type="transmembrane region" description="Helical" evidence="6">
    <location>
        <begin position="247"/>
        <end position="280"/>
    </location>
</feature>
<accession>A0A928Q1C8</accession>
<comment type="caution">
    <text evidence="9">The sequence shown here is derived from an EMBL/GenBank/DDBJ whole genome shotgun (WGS) entry which is preliminary data.</text>
</comment>
<dbReference type="Pfam" id="PF03553">
    <property type="entry name" value="Na_H_antiporter"/>
    <property type="match status" value="1"/>
</dbReference>
<dbReference type="PANTHER" id="PTHR37821:SF1">
    <property type="entry name" value="AMINO ACID TRANSPORTER YUIF-RELATED"/>
    <property type="match status" value="1"/>
</dbReference>
<reference evidence="9" key="1">
    <citation type="submission" date="2019-04" db="EMBL/GenBank/DDBJ databases">
        <title>Evolution of Biomass-Degrading Anaerobic Consortia Revealed by Metagenomics.</title>
        <authorList>
            <person name="Peng X."/>
        </authorList>
    </citation>
    <scope>NUCLEOTIDE SEQUENCE</scope>
    <source>
        <strain evidence="9">SIG551</strain>
    </source>
</reference>
<feature type="transmembrane region" description="Helical" evidence="6">
    <location>
        <begin position="145"/>
        <end position="169"/>
    </location>
</feature>
<feature type="transmembrane region" description="Helical" evidence="6">
    <location>
        <begin position="335"/>
        <end position="357"/>
    </location>
</feature>
<feature type="transmembrane region" description="Helical" evidence="6">
    <location>
        <begin position="363"/>
        <end position="385"/>
    </location>
</feature>
<proteinExistence type="predicted"/>
<evidence type="ECO:0000259" key="7">
    <source>
        <dbReference type="Pfam" id="PF03553"/>
    </source>
</evidence>
<dbReference type="AlphaFoldDB" id="A0A928Q1C8"/>
<keyword evidence="4 6" id="KW-1133">Transmembrane helix</keyword>
<feature type="transmembrane region" description="Helical" evidence="6">
    <location>
        <begin position="292"/>
        <end position="314"/>
    </location>
</feature>
<dbReference type="GO" id="GO:0005886">
    <property type="term" value="C:plasma membrane"/>
    <property type="evidence" value="ECO:0007669"/>
    <property type="project" value="UniProtKB-SubCell"/>
</dbReference>
<evidence type="ECO:0000313" key="10">
    <source>
        <dbReference type="Proteomes" id="UP000754750"/>
    </source>
</evidence>
<feature type="domain" description="Putative Na+/H+ antiporter N-terminal" evidence="8">
    <location>
        <begin position="7"/>
        <end position="88"/>
    </location>
</feature>
<evidence type="ECO:0000256" key="4">
    <source>
        <dbReference type="ARBA" id="ARBA00022989"/>
    </source>
</evidence>
<dbReference type="InterPro" id="IPR032813">
    <property type="entry name" value="Na_H_antiport_N"/>
</dbReference>
<organism evidence="9 10">
    <name type="scientific">Faecalispora sporosphaeroides</name>
    <dbReference type="NCBI Taxonomy" id="1549"/>
    <lineage>
        <taxon>Bacteria</taxon>
        <taxon>Bacillati</taxon>
        <taxon>Bacillota</taxon>
        <taxon>Clostridia</taxon>
        <taxon>Eubacteriales</taxon>
        <taxon>Oscillospiraceae</taxon>
        <taxon>Faecalispora</taxon>
    </lineage>
</organism>
<evidence type="ECO:0000256" key="6">
    <source>
        <dbReference type="SAM" id="Phobius"/>
    </source>
</evidence>
<evidence type="ECO:0000313" key="9">
    <source>
        <dbReference type="EMBL" id="MBE6832049.1"/>
    </source>
</evidence>
<evidence type="ECO:0000259" key="8">
    <source>
        <dbReference type="Pfam" id="PF13726"/>
    </source>
</evidence>
<feature type="transmembrane region" description="Helical" evidence="6">
    <location>
        <begin position="425"/>
        <end position="442"/>
    </location>
</feature>
<dbReference type="Proteomes" id="UP000754750">
    <property type="component" value="Unassembled WGS sequence"/>
</dbReference>